<comment type="caution">
    <text evidence="1">The sequence shown here is derived from an EMBL/GenBank/DDBJ whole genome shotgun (WGS) entry which is preliminary data.</text>
</comment>
<reference evidence="1" key="1">
    <citation type="journal article" date="2014" name="Front. Microbiol.">
        <title>High frequency of phylogenetically diverse reductive dehalogenase-homologous genes in deep subseafloor sedimentary metagenomes.</title>
        <authorList>
            <person name="Kawai M."/>
            <person name="Futagami T."/>
            <person name="Toyoda A."/>
            <person name="Takaki Y."/>
            <person name="Nishi S."/>
            <person name="Hori S."/>
            <person name="Arai W."/>
            <person name="Tsubouchi T."/>
            <person name="Morono Y."/>
            <person name="Uchiyama I."/>
            <person name="Ito T."/>
            <person name="Fujiyama A."/>
            <person name="Inagaki F."/>
            <person name="Takami H."/>
        </authorList>
    </citation>
    <scope>NUCLEOTIDE SEQUENCE</scope>
    <source>
        <strain evidence="1">Expedition CK06-06</strain>
    </source>
</reference>
<name>X1N709_9ZZZZ</name>
<protein>
    <submittedName>
        <fullName evidence="1">Uncharacterized protein</fullName>
    </submittedName>
</protein>
<organism evidence="1">
    <name type="scientific">marine sediment metagenome</name>
    <dbReference type="NCBI Taxonomy" id="412755"/>
    <lineage>
        <taxon>unclassified sequences</taxon>
        <taxon>metagenomes</taxon>
        <taxon>ecological metagenomes</taxon>
    </lineage>
</organism>
<sequence>MEGHALHATLPIPLGDLDKPETWFDPAPYRKIELIATEGADAAEQAIIVEQVRPN</sequence>
<gene>
    <name evidence="1" type="ORF">S06H3_24605</name>
</gene>
<evidence type="ECO:0000313" key="1">
    <source>
        <dbReference type="EMBL" id="GAI25981.1"/>
    </source>
</evidence>
<feature type="non-terminal residue" evidence="1">
    <location>
        <position position="55"/>
    </location>
</feature>
<dbReference type="EMBL" id="BARV01013765">
    <property type="protein sequence ID" value="GAI25981.1"/>
    <property type="molecule type" value="Genomic_DNA"/>
</dbReference>
<proteinExistence type="predicted"/>
<accession>X1N709</accession>
<dbReference type="AlphaFoldDB" id="X1N709"/>